<dbReference type="EMBL" id="CP035532">
    <property type="protein sequence ID" value="QBA23447.1"/>
    <property type="molecule type" value="Genomic_DNA"/>
</dbReference>
<gene>
    <name evidence="1" type="ORF">EU348_20640</name>
</gene>
<reference evidence="1" key="1">
    <citation type="submission" date="2019-01" db="EMBL/GenBank/DDBJ databases">
        <title>Whole Genome Sequencing for Putative Detection of Antimicrobial Resistance and Potential Virulence Factors in Chryseobacterium indologenes isolated from Nile Tilapia in Tanzania.</title>
        <authorList>
            <person name="Mwega E."/>
            <person name="Mutoloki S."/>
            <person name="Mugimba K."/>
            <person name="Colquhoun D."/>
            <person name="Mdegela R."/>
            <person name="Evensen O."/>
            <person name="Wasteson Y."/>
        </authorList>
    </citation>
    <scope>NUCLEOTIDE SEQUENCE [LARGE SCALE GENOMIC DNA]</scope>
    <source>
        <strain evidence="1">StR 01</strain>
    </source>
</reference>
<dbReference type="SUPFAM" id="SSF48295">
    <property type="entry name" value="TrpR-like"/>
    <property type="match status" value="1"/>
</dbReference>
<organism evidence="1">
    <name type="scientific">Chryseobacterium indologenes</name>
    <name type="common">Flavobacterium indologenes</name>
    <dbReference type="NCBI Taxonomy" id="253"/>
    <lineage>
        <taxon>Bacteria</taxon>
        <taxon>Pseudomonadati</taxon>
        <taxon>Bacteroidota</taxon>
        <taxon>Flavobacteriia</taxon>
        <taxon>Flavobacteriales</taxon>
        <taxon>Weeksellaceae</taxon>
        <taxon>Chryseobacterium group</taxon>
        <taxon>Chryseobacterium</taxon>
    </lineage>
</organism>
<dbReference type="GO" id="GO:0043565">
    <property type="term" value="F:sequence-specific DNA binding"/>
    <property type="evidence" value="ECO:0007669"/>
    <property type="project" value="InterPro"/>
</dbReference>
<protein>
    <submittedName>
        <fullName evidence="1">Helix-turn-helix domain-containing protein</fullName>
    </submittedName>
</protein>
<dbReference type="InterPro" id="IPR010921">
    <property type="entry name" value="Trp_repressor/repl_initiator"/>
</dbReference>
<dbReference type="AlphaFoldDB" id="A0A411DSW1"/>
<name>A0A411DSW1_CHRID</name>
<proteinExistence type="predicted"/>
<accession>A0A411DSW1</accession>
<dbReference type="Pfam" id="PF13384">
    <property type="entry name" value="HTH_23"/>
    <property type="match status" value="1"/>
</dbReference>
<sequence>MDRPNYKQIYNDIIIEQFPNKMKQCQDILSKSVLSALDVIKINNILWIKHSANNQKHKSYDKASILKMLEFQKKNKMNNLQLAAHFNVSRNTVTAWKKRFLIK</sequence>
<evidence type="ECO:0000313" key="1">
    <source>
        <dbReference type="EMBL" id="QBA23447.1"/>
    </source>
</evidence>